<dbReference type="EMBL" id="UARK01000023">
    <property type="protein sequence ID" value="SPW30690.1"/>
    <property type="molecule type" value="Genomic_DNA"/>
</dbReference>
<evidence type="ECO:0000256" key="7">
    <source>
        <dbReference type="ARBA" id="ARBA00022989"/>
    </source>
</evidence>
<dbReference type="RefSeq" id="WP_005526176.1">
    <property type="nucleotide sequence ID" value="NZ_CP050134.2"/>
</dbReference>
<feature type="compositionally biased region" description="Basic and acidic residues" evidence="10">
    <location>
        <begin position="117"/>
        <end position="126"/>
    </location>
</feature>
<protein>
    <submittedName>
        <fullName evidence="11">Preprotein translocase</fullName>
    </submittedName>
</protein>
<evidence type="ECO:0000256" key="1">
    <source>
        <dbReference type="ARBA" id="ARBA00004162"/>
    </source>
</evidence>
<comment type="caution">
    <text evidence="11">The sequence shown here is derived from an EMBL/GenBank/DDBJ whole genome shotgun (WGS) entry which is preliminary data.</text>
</comment>
<dbReference type="GO" id="GO:0005886">
    <property type="term" value="C:plasma membrane"/>
    <property type="evidence" value="ECO:0007669"/>
    <property type="project" value="UniProtKB-SubCell"/>
</dbReference>
<evidence type="ECO:0000256" key="6">
    <source>
        <dbReference type="ARBA" id="ARBA00022927"/>
    </source>
</evidence>
<keyword evidence="8" id="KW-0811">Translocation</keyword>
<dbReference type="PANTHER" id="PTHR33909">
    <property type="entry name" value="SEC TRANSLOCON ACCESSORY COMPLEX SUBUNIT YAJC"/>
    <property type="match status" value="1"/>
</dbReference>
<comment type="similarity">
    <text evidence="2">Belongs to the YajC family.</text>
</comment>
<dbReference type="Pfam" id="PF02699">
    <property type="entry name" value="YajC"/>
    <property type="match status" value="1"/>
</dbReference>
<dbReference type="SMART" id="SM01323">
    <property type="entry name" value="YajC"/>
    <property type="match status" value="1"/>
</dbReference>
<name>A0A6H9XQ97_9CORY</name>
<evidence type="ECO:0000256" key="9">
    <source>
        <dbReference type="ARBA" id="ARBA00023136"/>
    </source>
</evidence>
<proteinExistence type="inferred from homology"/>
<evidence type="ECO:0000256" key="2">
    <source>
        <dbReference type="ARBA" id="ARBA00006742"/>
    </source>
</evidence>
<dbReference type="AlphaFoldDB" id="A0A6H9XQ97"/>
<dbReference type="PANTHER" id="PTHR33909:SF1">
    <property type="entry name" value="SEC TRANSLOCON ACCESSORY COMPLEX SUBUNIT YAJC"/>
    <property type="match status" value="1"/>
</dbReference>
<reference evidence="11 12" key="1">
    <citation type="submission" date="2018-06" db="EMBL/GenBank/DDBJ databases">
        <authorList>
            <consortium name="Pathogen Informatics"/>
            <person name="Doyle S."/>
        </authorList>
    </citation>
    <scope>NUCLEOTIDE SEQUENCE [LARGE SCALE GENOMIC DNA]</scope>
    <source>
        <strain evidence="11 12">NCTC10254</strain>
    </source>
</reference>
<comment type="subcellular location">
    <subcellularLocation>
        <location evidence="1">Cell membrane</location>
        <topology evidence="1">Single-pass membrane protein</topology>
    </subcellularLocation>
</comment>
<feature type="region of interest" description="Disordered" evidence="10">
    <location>
        <begin position="87"/>
        <end position="126"/>
    </location>
</feature>
<evidence type="ECO:0000256" key="3">
    <source>
        <dbReference type="ARBA" id="ARBA00022448"/>
    </source>
</evidence>
<dbReference type="GO" id="GO:0015031">
    <property type="term" value="P:protein transport"/>
    <property type="evidence" value="ECO:0007669"/>
    <property type="project" value="UniProtKB-KW"/>
</dbReference>
<keyword evidence="6" id="KW-0653">Protein transport</keyword>
<keyword evidence="7" id="KW-1133">Transmembrane helix</keyword>
<dbReference type="Proteomes" id="UP000249886">
    <property type="component" value="Unassembled WGS sequence"/>
</dbReference>
<dbReference type="NCBIfam" id="TIGR00739">
    <property type="entry name" value="yajC"/>
    <property type="match status" value="1"/>
</dbReference>
<accession>A0A6H9XQ97</accession>
<sequence>MDFSIILLILILLVLMIPSLIIQRKQRRHLDTIRQLQENLIIGDVIITTAGLHAIIRGITDTTVELETSPGVVSTWEKHVVIKNLTQEKKTQPAADAEPEQQPVGELPEGEQPAAEKPADDPDRAS</sequence>
<evidence type="ECO:0000256" key="4">
    <source>
        <dbReference type="ARBA" id="ARBA00022475"/>
    </source>
</evidence>
<gene>
    <name evidence="11" type="ORF">NCTC10254_01791</name>
</gene>
<dbReference type="GeneID" id="84574003"/>
<keyword evidence="9" id="KW-0472">Membrane</keyword>
<evidence type="ECO:0000256" key="5">
    <source>
        <dbReference type="ARBA" id="ARBA00022692"/>
    </source>
</evidence>
<keyword evidence="5" id="KW-0812">Transmembrane</keyword>
<keyword evidence="3" id="KW-0813">Transport</keyword>
<evidence type="ECO:0000256" key="8">
    <source>
        <dbReference type="ARBA" id="ARBA00023010"/>
    </source>
</evidence>
<organism evidence="11 12">
    <name type="scientific">Corynebacterium matruchotii</name>
    <dbReference type="NCBI Taxonomy" id="43768"/>
    <lineage>
        <taxon>Bacteria</taxon>
        <taxon>Bacillati</taxon>
        <taxon>Actinomycetota</taxon>
        <taxon>Actinomycetes</taxon>
        <taxon>Mycobacteriales</taxon>
        <taxon>Corynebacteriaceae</taxon>
        <taxon>Corynebacterium</taxon>
    </lineage>
</organism>
<evidence type="ECO:0000313" key="11">
    <source>
        <dbReference type="EMBL" id="SPW30690.1"/>
    </source>
</evidence>
<dbReference type="InterPro" id="IPR003849">
    <property type="entry name" value="Preprotein_translocase_YajC"/>
</dbReference>
<evidence type="ECO:0000313" key="12">
    <source>
        <dbReference type="Proteomes" id="UP000249886"/>
    </source>
</evidence>
<keyword evidence="4" id="KW-1003">Cell membrane</keyword>
<evidence type="ECO:0000256" key="10">
    <source>
        <dbReference type="SAM" id="MobiDB-lite"/>
    </source>
</evidence>